<dbReference type="Pfam" id="PF19065">
    <property type="entry name" value="P8_CR"/>
    <property type="match status" value="1"/>
</dbReference>
<name>A0A3G4ZQS2_9VIRU</name>
<evidence type="ECO:0000313" key="2">
    <source>
        <dbReference type="EMBL" id="AYV77225.1"/>
    </source>
</evidence>
<reference evidence="2" key="1">
    <citation type="submission" date="2018-10" db="EMBL/GenBank/DDBJ databases">
        <title>Hidden diversity of soil giant viruses.</title>
        <authorList>
            <person name="Schulz F."/>
            <person name="Alteio L."/>
            <person name="Goudeau D."/>
            <person name="Ryan E.M."/>
            <person name="Malmstrom R.R."/>
            <person name="Blanchard J."/>
            <person name="Woyke T."/>
        </authorList>
    </citation>
    <scope>NUCLEOTIDE SEQUENCE</scope>
    <source>
        <strain evidence="2">BAV1</strain>
    </source>
</reference>
<sequence>MNYQDYAGFSNVPAGYGRERNDIYDRGSGLNQINKNNMTMQDIRRTPFLFLQDHENNYGVIAERELDGLKGDSELSRLFFSKENIRRIQKAIKKAVYQKSNGEYKLDSDQDENDVIIVMQKVYAERAKVLPGQNVRQVKRLNEYVVDEVIDEILSSIKMNYKYLKEINEPLQPLPRPMNMSHKKRSLKSVMTSFGI</sequence>
<organism evidence="2">
    <name type="scientific">Barrevirus sp</name>
    <dbReference type="NCBI Taxonomy" id="2487763"/>
    <lineage>
        <taxon>Viruses</taxon>
        <taxon>Varidnaviria</taxon>
        <taxon>Bamfordvirae</taxon>
        <taxon>Nucleocytoviricota</taxon>
        <taxon>Megaviricetes</taxon>
        <taxon>Imitervirales</taxon>
        <taxon>Mimiviridae</taxon>
        <taxon>Klosneuvirinae</taxon>
    </lineage>
</organism>
<feature type="domain" description="Minor capsid protein P8 central region" evidence="1">
    <location>
        <begin position="73"/>
        <end position="190"/>
    </location>
</feature>
<gene>
    <name evidence="2" type="ORF">Barrevirus20_3</name>
</gene>
<proteinExistence type="predicted"/>
<protein>
    <recommendedName>
        <fullName evidence="1">Minor capsid protein P8 central region domain-containing protein</fullName>
    </recommendedName>
</protein>
<accession>A0A3G4ZQS2</accession>
<evidence type="ECO:0000259" key="1">
    <source>
        <dbReference type="Pfam" id="PF19065"/>
    </source>
</evidence>
<dbReference type="InterPro" id="IPR043916">
    <property type="entry name" value="P8_CR"/>
</dbReference>
<dbReference type="EMBL" id="MK072017">
    <property type="protein sequence ID" value="AYV77225.1"/>
    <property type="molecule type" value="Genomic_DNA"/>
</dbReference>